<dbReference type="AlphaFoldDB" id="A0A927GCL5"/>
<dbReference type="RefSeq" id="WP_191038237.1">
    <property type="nucleotide sequence ID" value="NZ_JACXAA010000002.1"/>
</dbReference>
<dbReference type="InterPro" id="IPR025139">
    <property type="entry name" value="DUF4062"/>
</dbReference>
<gene>
    <name evidence="2" type="ORF">IC230_06885</name>
</gene>
<accession>A0A927GCL5</accession>
<proteinExistence type="predicted"/>
<organism evidence="2 3">
    <name type="scientific">Spirosoma validum</name>
    <dbReference type="NCBI Taxonomy" id="2771355"/>
    <lineage>
        <taxon>Bacteria</taxon>
        <taxon>Pseudomonadati</taxon>
        <taxon>Bacteroidota</taxon>
        <taxon>Cytophagia</taxon>
        <taxon>Cytophagales</taxon>
        <taxon>Cytophagaceae</taxon>
        <taxon>Spirosoma</taxon>
    </lineage>
</organism>
<evidence type="ECO:0000313" key="2">
    <source>
        <dbReference type="EMBL" id="MBD2752606.1"/>
    </source>
</evidence>
<reference evidence="2" key="1">
    <citation type="submission" date="2020-09" db="EMBL/GenBank/DDBJ databases">
        <authorList>
            <person name="Kim M.K."/>
        </authorList>
    </citation>
    <scope>NUCLEOTIDE SEQUENCE</scope>
    <source>
        <strain evidence="2">BT704</strain>
    </source>
</reference>
<dbReference type="Pfam" id="PF13271">
    <property type="entry name" value="DUF4062"/>
    <property type="match status" value="1"/>
</dbReference>
<name>A0A927GCL5_9BACT</name>
<comment type="caution">
    <text evidence="2">The sequence shown here is derived from an EMBL/GenBank/DDBJ whole genome shotgun (WGS) entry which is preliminary data.</text>
</comment>
<sequence>MAQRRKLQVFVSSTYIDLIEERQAAVEAILTAGHIPAGMELFAGQNEEQMNIIKRWIDESDIYLLLFGGRYGSIEVASQKSYTHLEFDYAKESGKPVFVIVAEDSYITQKAKEKDPSAVMELQNRDKYLQFRNAITGKYVKNWTSIDSLKLAIINTIHILEDDENLVGWISGREAINTVEVLEQLSKLNKENTDLRLQLSALTKPENNTLYNGLTFDQMYSLLNREVNIMDMFDSNAQFSYGEISKVFGDERPSLLHVLVIWGKHYIDKSEVPDNTSSPYSFAIPSTLHTLGILKKERGIQKTIYQFTSSGGQFYLRLRLERDVVQAEEAFNKYYRLFNVESQT</sequence>
<protein>
    <submittedName>
        <fullName evidence="2">DUF4062 domain-containing protein</fullName>
    </submittedName>
</protein>
<dbReference type="Proteomes" id="UP000653797">
    <property type="component" value="Unassembled WGS sequence"/>
</dbReference>
<evidence type="ECO:0000313" key="3">
    <source>
        <dbReference type="Proteomes" id="UP000653797"/>
    </source>
</evidence>
<feature type="domain" description="DUF4062" evidence="1">
    <location>
        <begin position="8"/>
        <end position="90"/>
    </location>
</feature>
<dbReference type="EMBL" id="JACXAA010000002">
    <property type="protein sequence ID" value="MBD2752606.1"/>
    <property type="molecule type" value="Genomic_DNA"/>
</dbReference>
<evidence type="ECO:0000259" key="1">
    <source>
        <dbReference type="Pfam" id="PF13271"/>
    </source>
</evidence>
<keyword evidence="3" id="KW-1185">Reference proteome</keyword>